<keyword evidence="1" id="KW-0479">Metal-binding</keyword>
<dbReference type="Pfam" id="PF13639">
    <property type="entry name" value="zf-RING_2"/>
    <property type="match status" value="1"/>
</dbReference>
<evidence type="ECO:0000313" key="8">
    <source>
        <dbReference type="Proteomes" id="UP001188597"/>
    </source>
</evidence>
<keyword evidence="3" id="KW-0862">Zinc</keyword>
<evidence type="ECO:0000313" key="7">
    <source>
        <dbReference type="EMBL" id="KAK3042244.1"/>
    </source>
</evidence>
<evidence type="ECO:0000256" key="2">
    <source>
        <dbReference type="ARBA" id="ARBA00022771"/>
    </source>
</evidence>
<dbReference type="SUPFAM" id="SSF57850">
    <property type="entry name" value="RING/U-box"/>
    <property type="match status" value="1"/>
</dbReference>
<evidence type="ECO:0000256" key="3">
    <source>
        <dbReference type="ARBA" id="ARBA00022833"/>
    </source>
</evidence>
<dbReference type="Proteomes" id="UP001188597">
    <property type="component" value="Unassembled WGS sequence"/>
</dbReference>
<feature type="region of interest" description="Disordered" evidence="5">
    <location>
        <begin position="96"/>
        <end position="141"/>
    </location>
</feature>
<reference evidence="7" key="1">
    <citation type="submission" date="2022-12" db="EMBL/GenBank/DDBJ databases">
        <title>Draft genome assemblies for two species of Escallonia (Escalloniales).</title>
        <authorList>
            <person name="Chanderbali A."/>
            <person name="Dervinis C."/>
            <person name="Anghel I."/>
            <person name="Soltis D."/>
            <person name="Soltis P."/>
            <person name="Zapata F."/>
        </authorList>
    </citation>
    <scope>NUCLEOTIDE SEQUENCE</scope>
    <source>
        <strain evidence="7">UCBG64.0493</strain>
        <tissue evidence="7">Leaf</tissue>
    </source>
</reference>
<dbReference type="CDD" id="cd16454">
    <property type="entry name" value="RING-H2_PA-TM-RING"/>
    <property type="match status" value="1"/>
</dbReference>
<dbReference type="Gene3D" id="3.30.40.10">
    <property type="entry name" value="Zinc/RING finger domain, C3HC4 (zinc finger)"/>
    <property type="match status" value="1"/>
</dbReference>
<accession>A0AA88XCZ3</accession>
<comment type="caution">
    <text evidence="7">The sequence shown here is derived from an EMBL/GenBank/DDBJ whole genome shotgun (WGS) entry which is preliminary data.</text>
</comment>
<dbReference type="AlphaFoldDB" id="A0AA88XCZ3"/>
<evidence type="ECO:0000256" key="4">
    <source>
        <dbReference type="PROSITE-ProRule" id="PRU00175"/>
    </source>
</evidence>
<keyword evidence="8" id="KW-1185">Reference proteome</keyword>
<dbReference type="PANTHER" id="PTHR22763">
    <property type="entry name" value="RING ZINC FINGER PROTEIN"/>
    <property type="match status" value="1"/>
</dbReference>
<feature type="compositionally biased region" description="Polar residues" evidence="5">
    <location>
        <begin position="101"/>
        <end position="125"/>
    </location>
</feature>
<proteinExistence type="predicted"/>
<feature type="domain" description="RING-type" evidence="6">
    <location>
        <begin position="167"/>
        <end position="208"/>
    </location>
</feature>
<evidence type="ECO:0000259" key="6">
    <source>
        <dbReference type="PROSITE" id="PS50089"/>
    </source>
</evidence>
<dbReference type="InterPro" id="IPR001841">
    <property type="entry name" value="Znf_RING"/>
</dbReference>
<feature type="compositionally biased region" description="Low complexity" evidence="5">
    <location>
        <begin position="126"/>
        <end position="141"/>
    </location>
</feature>
<evidence type="ECO:0000256" key="1">
    <source>
        <dbReference type="ARBA" id="ARBA00022723"/>
    </source>
</evidence>
<dbReference type="GO" id="GO:0012505">
    <property type="term" value="C:endomembrane system"/>
    <property type="evidence" value="ECO:0007669"/>
    <property type="project" value="TreeGrafter"/>
</dbReference>
<name>A0AA88XCZ3_9ASTE</name>
<dbReference type="PANTHER" id="PTHR22763:SF162">
    <property type="entry name" value="TRANSMEMBRANE E3 UBIQUITIN-PROTEIN LIGASE 1"/>
    <property type="match status" value="1"/>
</dbReference>
<dbReference type="SMART" id="SM00184">
    <property type="entry name" value="RING"/>
    <property type="match status" value="1"/>
</dbReference>
<dbReference type="GO" id="GO:0043161">
    <property type="term" value="P:proteasome-mediated ubiquitin-dependent protein catabolic process"/>
    <property type="evidence" value="ECO:0007669"/>
    <property type="project" value="TreeGrafter"/>
</dbReference>
<dbReference type="GO" id="GO:0061630">
    <property type="term" value="F:ubiquitin protein ligase activity"/>
    <property type="evidence" value="ECO:0007669"/>
    <property type="project" value="TreeGrafter"/>
</dbReference>
<dbReference type="GO" id="GO:0008270">
    <property type="term" value="F:zinc ion binding"/>
    <property type="evidence" value="ECO:0007669"/>
    <property type="project" value="UniProtKB-KW"/>
</dbReference>
<dbReference type="PROSITE" id="PS50089">
    <property type="entry name" value="ZF_RING_2"/>
    <property type="match status" value="1"/>
</dbReference>
<evidence type="ECO:0000256" key="5">
    <source>
        <dbReference type="SAM" id="MobiDB-lite"/>
    </source>
</evidence>
<protein>
    <recommendedName>
        <fullName evidence="6">RING-type domain-containing protein</fullName>
    </recommendedName>
</protein>
<feature type="compositionally biased region" description="Polar residues" evidence="5">
    <location>
        <begin position="241"/>
        <end position="257"/>
    </location>
</feature>
<sequence>MNIANSLVDLFMRNTLAVQSMLAPLEEDSSRVILTPAANACSSHLLRLGKGSEFPVVRCFQPKLSHLRGLVLFQYRLRGFTLLYIRAEHHLPSQHPRSVVHRNSISPKNKTPFFTETSSDQPNNMPTRSTLSTTSPRSSSLPENPFTGLIRYVSVNCFFLKVSGGTCSICHEDFVLRDMVNRLPCSHIFHTRCILRWLKRSNTCPLCRSKVHKEEPARPKETHGQPIRIMRLNRESFHRVPTSQSRPAPTSRNVTRSVENEAHIPQSRPTPTARNVIPSVQNEEHGDAVSCVTLDEAGDTVMIDA</sequence>
<keyword evidence="2 4" id="KW-0863">Zinc-finger</keyword>
<dbReference type="EMBL" id="JAVXUP010000022">
    <property type="protein sequence ID" value="KAK3042244.1"/>
    <property type="molecule type" value="Genomic_DNA"/>
</dbReference>
<organism evidence="7 8">
    <name type="scientific">Escallonia herrerae</name>
    <dbReference type="NCBI Taxonomy" id="1293975"/>
    <lineage>
        <taxon>Eukaryota</taxon>
        <taxon>Viridiplantae</taxon>
        <taxon>Streptophyta</taxon>
        <taxon>Embryophyta</taxon>
        <taxon>Tracheophyta</taxon>
        <taxon>Spermatophyta</taxon>
        <taxon>Magnoliopsida</taxon>
        <taxon>eudicotyledons</taxon>
        <taxon>Gunneridae</taxon>
        <taxon>Pentapetalae</taxon>
        <taxon>asterids</taxon>
        <taxon>campanulids</taxon>
        <taxon>Escalloniales</taxon>
        <taxon>Escalloniaceae</taxon>
        <taxon>Escallonia</taxon>
    </lineage>
</organism>
<dbReference type="InterPro" id="IPR050731">
    <property type="entry name" value="HRD1_E3_ubiq-ligases"/>
</dbReference>
<dbReference type="InterPro" id="IPR013083">
    <property type="entry name" value="Znf_RING/FYVE/PHD"/>
</dbReference>
<feature type="region of interest" description="Disordered" evidence="5">
    <location>
        <begin position="238"/>
        <end position="274"/>
    </location>
</feature>
<gene>
    <name evidence="7" type="ORF">RJ639_001839</name>
</gene>